<name>A0A919FSR4_9ACTN</name>
<sequence>MTEALPLRAVAGPIHPLSAGAPYRELQRLLPHGVAMTSVRTPARTGRAPARPAVLLLGFVLLLAALFGGGFAAGSFVGPAGPGPSGPERRPAVDEMPGMPVQGLRPPAGGGVPR</sequence>
<reference evidence="3" key="1">
    <citation type="journal article" date="2014" name="Int. J. Syst. Evol. Microbiol.">
        <title>Complete genome sequence of Corynebacterium casei LMG S-19264T (=DSM 44701T), isolated from a smear-ripened cheese.</title>
        <authorList>
            <consortium name="US DOE Joint Genome Institute (JGI-PGF)"/>
            <person name="Walter F."/>
            <person name="Albersmeier A."/>
            <person name="Kalinowski J."/>
            <person name="Ruckert C."/>
        </authorList>
    </citation>
    <scope>NUCLEOTIDE SEQUENCE</scope>
    <source>
        <strain evidence="3">JCM 4646</strain>
    </source>
</reference>
<evidence type="ECO:0000256" key="1">
    <source>
        <dbReference type="SAM" id="MobiDB-lite"/>
    </source>
</evidence>
<proteinExistence type="predicted"/>
<organism evidence="3 4">
    <name type="scientific">Kitasatospora indigofera</name>
    <dbReference type="NCBI Taxonomy" id="67307"/>
    <lineage>
        <taxon>Bacteria</taxon>
        <taxon>Bacillati</taxon>
        <taxon>Actinomycetota</taxon>
        <taxon>Actinomycetes</taxon>
        <taxon>Kitasatosporales</taxon>
        <taxon>Streptomycetaceae</taxon>
        <taxon>Kitasatospora</taxon>
    </lineage>
</organism>
<keyword evidence="2" id="KW-1133">Transmembrane helix</keyword>
<keyword evidence="2" id="KW-0472">Membrane</keyword>
<evidence type="ECO:0000256" key="2">
    <source>
        <dbReference type="SAM" id="Phobius"/>
    </source>
</evidence>
<feature type="transmembrane region" description="Helical" evidence="2">
    <location>
        <begin position="54"/>
        <end position="77"/>
    </location>
</feature>
<comment type="caution">
    <text evidence="3">The sequence shown here is derived from an EMBL/GenBank/DDBJ whole genome shotgun (WGS) entry which is preliminary data.</text>
</comment>
<dbReference type="Proteomes" id="UP000617734">
    <property type="component" value="Unassembled WGS sequence"/>
</dbReference>
<reference evidence="3" key="2">
    <citation type="submission" date="2020-09" db="EMBL/GenBank/DDBJ databases">
        <authorList>
            <person name="Sun Q."/>
            <person name="Ohkuma M."/>
        </authorList>
    </citation>
    <scope>NUCLEOTIDE SEQUENCE</scope>
    <source>
        <strain evidence="3">JCM 4646</strain>
    </source>
</reference>
<evidence type="ECO:0000313" key="3">
    <source>
        <dbReference type="EMBL" id="GHH71633.1"/>
    </source>
</evidence>
<feature type="region of interest" description="Disordered" evidence="1">
    <location>
        <begin position="77"/>
        <end position="114"/>
    </location>
</feature>
<dbReference type="EMBL" id="BNBO01000016">
    <property type="protein sequence ID" value="GHH71633.1"/>
    <property type="molecule type" value="Genomic_DNA"/>
</dbReference>
<keyword evidence="2" id="KW-0812">Transmembrane</keyword>
<evidence type="ECO:0000313" key="4">
    <source>
        <dbReference type="Proteomes" id="UP000617734"/>
    </source>
</evidence>
<accession>A0A919FSR4</accession>
<protein>
    <submittedName>
        <fullName evidence="3">Uncharacterized protein</fullName>
    </submittedName>
</protein>
<gene>
    <name evidence="3" type="ORF">GCM10018781_33160</name>
</gene>
<keyword evidence="4" id="KW-1185">Reference proteome</keyword>
<dbReference type="AlphaFoldDB" id="A0A919FSR4"/>